<proteinExistence type="predicted"/>
<organism evidence="1 2">
    <name type="scientific">Diphasiastrum complanatum</name>
    <name type="common">Issler's clubmoss</name>
    <name type="synonym">Lycopodium complanatum</name>
    <dbReference type="NCBI Taxonomy" id="34168"/>
    <lineage>
        <taxon>Eukaryota</taxon>
        <taxon>Viridiplantae</taxon>
        <taxon>Streptophyta</taxon>
        <taxon>Embryophyta</taxon>
        <taxon>Tracheophyta</taxon>
        <taxon>Lycopodiopsida</taxon>
        <taxon>Lycopodiales</taxon>
        <taxon>Lycopodiaceae</taxon>
        <taxon>Lycopodioideae</taxon>
        <taxon>Diphasiastrum</taxon>
    </lineage>
</organism>
<reference evidence="2" key="1">
    <citation type="journal article" date="2024" name="Proc. Natl. Acad. Sci. U.S.A.">
        <title>Extraordinary preservation of gene collinearity over three hundred million years revealed in homosporous lycophytes.</title>
        <authorList>
            <person name="Li C."/>
            <person name="Wickell D."/>
            <person name="Kuo L.Y."/>
            <person name="Chen X."/>
            <person name="Nie B."/>
            <person name="Liao X."/>
            <person name="Peng D."/>
            <person name="Ji J."/>
            <person name="Jenkins J."/>
            <person name="Williams M."/>
            <person name="Shu S."/>
            <person name="Plott C."/>
            <person name="Barry K."/>
            <person name="Rajasekar S."/>
            <person name="Grimwood J."/>
            <person name="Han X."/>
            <person name="Sun S."/>
            <person name="Hou Z."/>
            <person name="He W."/>
            <person name="Dai G."/>
            <person name="Sun C."/>
            <person name="Schmutz J."/>
            <person name="Leebens-Mack J.H."/>
            <person name="Li F.W."/>
            <person name="Wang L."/>
        </authorList>
    </citation>
    <scope>NUCLEOTIDE SEQUENCE [LARGE SCALE GENOMIC DNA]</scope>
    <source>
        <strain evidence="2">cv. PW_Plant_1</strain>
    </source>
</reference>
<protein>
    <submittedName>
        <fullName evidence="1">Uncharacterized protein</fullName>
    </submittedName>
</protein>
<dbReference type="EMBL" id="CM055099">
    <property type="protein sequence ID" value="KAJ7546930.1"/>
    <property type="molecule type" value="Genomic_DNA"/>
</dbReference>
<name>A0ACC2CY08_DIPCM</name>
<keyword evidence="2" id="KW-1185">Reference proteome</keyword>
<evidence type="ECO:0000313" key="1">
    <source>
        <dbReference type="EMBL" id="KAJ7546930.1"/>
    </source>
</evidence>
<dbReference type="Proteomes" id="UP001162992">
    <property type="component" value="Chromosome 8"/>
</dbReference>
<comment type="caution">
    <text evidence="1">The sequence shown here is derived from an EMBL/GenBank/DDBJ whole genome shotgun (WGS) entry which is preliminary data.</text>
</comment>
<gene>
    <name evidence="1" type="ORF">O6H91_08G061600</name>
</gene>
<sequence>MGQCYGKDAEKDEPEINFTYPSSNGKSSFPLKSVQELALPNSSPLPDFGISPARSTPRRFLRKPLFSPSPAKHIQAALLKRRGPAKPKEGTIPEGLEVEKPLDKNFGYSKNFSVKYDLGHEVGRGHFGHTCLAKGKKGDLKGQSVAVKIISKLKMTTMIAIEDVRREVKILKALSGHHNLVRFYDACEDTLNVYIVMELCEGGELLDRILARGGKYSEEDAKAVISQILSIVAFCHLQGVVHRDLKPENFLFTTKEENAPLKAIDFGLSDFIKPDERLNDIVGSAYYVAPEVLHRSYSTEADVWSIGVITYILLCGSRPFWARTESGIFRAVLRAEPSFDDSPWPSVSPKAKDFVRRLLDKDLRRRMTAAQALTHPWIQADQKIPLDILVFKSVKAYLCSSSLRRAALKALSKTLIADDLVYLRAQFSLLEPSKNGRVSFDNFKTALTRNTTEAMKESRVFDILSVMDALAFKKMDFQEFCAAAMNVHQLEGLDGWENQARVSYGIFDKESNRLIVVDELARELGLGQAVPAHAVLHEWIRHSDGKLSFIGFSKLLHGVVTRPSRQP</sequence>
<evidence type="ECO:0000313" key="2">
    <source>
        <dbReference type="Proteomes" id="UP001162992"/>
    </source>
</evidence>
<accession>A0ACC2CY08</accession>